<dbReference type="InterPro" id="IPR014922">
    <property type="entry name" value="YdhG-like"/>
</dbReference>
<evidence type="ECO:0000313" key="3">
    <source>
        <dbReference type="Proteomes" id="UP000295217"/>
    </source>
</evidence>
<feature type="domain" description="YdhG-like" evidence="1">
    <location>
        <begin position="50"/>
        <end position="146"/>
    </location>
</feature>
<protein>
    <submittedName>
        <fullName evidence="2">DUF1801 domain-containing protein</fullName>
    </submittedName>
</protein>
<dbReference type="Pfam" id="PF08818">
    <property type="entry name" value="DUF1801"/>
    <property type="match status" value="1"/>
</dbReference>
<dbReference type="Gene3D" id="3.90.1150.200">
    <property type="match status" value="1"/>
</dbReference>
<name>A0A4R5A0V4_9ACTN</name>
<organism evidence="2 3">
    <name type="scientific">Jiangella aurantiaca</name>
    <dbReference type="NCBI Taxonomy" id="2530373"/>
    <lineage>
        <taxon>Bacteria</taxon>
        <taxon>Bacillati</taxon>
        <taxon>Actinomycetota</taxon>
        <taxon>Actinomycetes</taxon>
        <taxon>Jiangellales</taxon>
        <taxon>Jiangellaceae</taxon>
        <taxon>Jiangella</taxon>
    </lineage>
</organism>
<keyword evidence="3" id="KW-1185">Reference proteome</keyword>
<evidence type="ECO:0000313" key="2">
    <source>
        <dbReference type="EMBL" id="TDD65341.1"/>
    </source>
</evidence>
<accession>A0A4R5A0V4</accession>
<sequence length="156" mass="17576">MALTMPGPAYGFLQIRFSAGRCGYAGSRRCVMTGRPHQIDLWLDQLPAERRAEIEALADQIRDATPGDLDEAIKWNRLTFTAGGDWHHWICAVAVNRHAVSLMFHKGVLLDDRERLLEGGGQYLRSMPFTQAREHPAAVAALLRQALDRQKDMLPR</sequence>
<gene>
    <name evidence="2" type="ORF">E1262_25565</name>
</gene>
<dbReference type="EMBL" id="SMLB01000053">
    <property type="protein sequence ID" value="TDD65341.1"/>
    <property type="molecule type" value="Genomic_DNA"/>
</dbReference>
<dbReference type="OrthoDB" id="9811812at2"/>
<reference evidence="2 3" key="1">
    <citation type="submission" date="2019-02" db="EMBL/GenBank/DDBJ databases">
        <title>Draft genome sequences of novel Actinobacteria.</title>
        <authorList>
            <person name="Sahin N."/>
            <person name="Ay H."/>
            <person name="Saygin H."/>
        </authorList>
    </citation>
    <scope>NUCLEOTIDE SEQUENCE [LARGE SCALE GENOMIC DNA]</scope>
    <source>
        <strain evidence="2 3">8K307</strain>
    </source>
</reference>
<dbReference type="SUPFAM" id="SSF159888">
    <property type="entry name" value="YdhG-like"/>
    <property type="match status" value="1"/>
</dbReference>
<evidence type="ECO:0000259" key="1">
    <source>
        <dbReference type="Pfam" id="PF08818"/>
    </source>
</evidence>
<dbReference type="AlphaFoldDB" id="A0A4R5A0V4"/>
<dbReference type="Proteomes" id="UP000295217">
    <property type="component" value="Unassembled WGS sequence"/>
</dbReference>
<comment type="caution">
    <text evidence="2">The sequence shown here is derived from an EMBL/GenBank/DDBJ whole genome shotgun (WGS) entry which is preliminary data.</text>
</comment>
<proteinExistence type="predicted"/>